<name>A0ABY4ETZ1_9BACI</name>
<keyword evidence="2" id="KW-0812">Transmembrane</keyword>
<feature type="transmembrane region" description="Helical" evidence="2">
    <location>
        <begin position="40"/>
        <end position="62"/>
    </location>
</feature>
<keyword evidence="4" id="KW-1185">Reference proteome</keyword>
<dbReference type="Pfam" id="PF19893">
    <property type="entry name" value="DUF6366"/>
    <property type="match status" value="1"/>
</dbReference>
<feature type="compositionally biased region" description="Basic and acidic residues" evidence="1">
    <location>
        <begin position="1"/>
        <end position="22"/>
    </location>
</feature>
<evidence type="ECO:0000256" key="2">
    <source>
        <dbReference type="SAM" id="Phobius"/>
    </source>
</evidence>
<gene>
    <name evidence="3" type="ORF">MUN89_06545</name>
</gene>
<proteinExistence type="predicted"/>
<evidence type="ECO:0000313" key="4">
    <source>
        <dbReference type="Proteomes" id="UP000831787"/>
    </source>
</evidence>
<organism evidence="3 4">
    <name type="scientific">Halobacillus salinarum</name>
    <dbReference type="NCBI Taxonomy" id="2932257"/>
    <lineage>
        <taxon>Bacteria</taxon>
        <taxon>Bacillati</taxon>
        <taxon>Bacillota</taxon>
        <taxon>Bacilli</taxon>
        <taxon>Bacillales</taxon>
        <taxon>Bacillaceae</taxon>
        <taxon>Halobacillus</taxon>
    </lineage>
</organism>
<accession>A0ABY4ETZ1</accession>
<reference evidence="3 4" key="1">
    <citation type="submission" date="2022-04" db="EMBL/GenBank/DDBJ databases">
        <title>Halobacillus sp. isolated from saltern.</title>
        <authorList>
            <person name="Won M."/>
            <person name="Lee C.-M."/>
            <person name="Woen H.-Y."/>
            <person name="Kwon S.-W."/>
        </authorList>
    </citation>
    <scope>NUCLEOTIDE SEQUENCE [LARGE SCALE GENOMIC DNA]</scope>
    <source>
        <strain evidence="3 4">SSBR10-3</strain>
    </source>
</reference>
<sequence>MSRKNESPEDRRERLRQQDLRKNSSSAYNGGGLQDLVGGLGWKSTGVIILIIIVLFLIVLFAF</sequence>
<dbReference type="EMBL" id="CP095073">
    <property type="protein sequence ID" value="UOQ45596.1"/>
    <property type="molecule type" value="Genomic_DNA"/>
</dbReference>
<keyword evidence="2" id="KW-1133">Transmembrane helix</keyword>
<protein>
    <submittedName>
        <fullName evidence="3">DUF6366 family protein</fullName>
    </submittedName>
</protein>
<dbReference type="RefSeq" id="WP_244712388.1">
    <property type="nucleotide sequence ID" value="NZ_CP095073.1"/>
</dbReference>
<feature type="region of interest" description="Disordered" evidence="1">
    <location>
        <begin position="1"/>
        <end position="32"/>
    </location>
</feature>
<evidence type="ECO:0000313" key="3">
    <source>
        <dbReference type="EMBL" id="UOQ45596.1"/>
    </source>
</evidence>
<dbReference type="InterPro" id="IPR045946">
    <property type="entry name" value="DUF6366"/>
</dbReference>
<dbReference type="Proteomes" id="UP000831787">
    <property type="component" value="Chromosome"/>
</dbReference>
<keyword evidence="2" id="KW-0472">Membrane</keyword>
<evidence type="ECO:0000256" key="1">
    <source>
        <dbReference type="SAM" id="MobiDB-lite"/>
    </source>
</evidence>